<comment type="subcellular location">
    <subcellularLocation>
        <location evidence="2">Cytoplasm</location>
    </subcellularLocation>
</comment>
<sequence length="204" mass="22987">MLLADIGNTRIHIYDGNNVIHFSHEDAIKQYAEKELKYIIVKHQLRQKLKSLKNWTDISCQIKIKNQYHTMGADRKALCLSHEHGIFVNAGTAISVDVVENGIYQGGFLLPGLKAYINSYANISSSLKIDLDRNINLDKLPIGTVEGISYGIICSLKTIIDKHKNGKLLYITGGDGKFLTSFFKGAIFDERLVFFGIKKKLNER</sequence>
<gene>
    <name evidence="13" type="ORF">MNB_ARC-1_82</name>
</gene>
<evidence type="ECO:0000256" key="1">
    <source>
        <dbReference type="ARBA" id="ARBA00001958"/>
    </source>
</evidence>
<keyword evidence="10" id="KW-0173">Coenzyme A biosynthesis</keyword>
<reference evidence="13" key="1">
    <citation type="submission" date="2018-10" db="EMBL/GenBank/DDBJ databases">
        <authorList>
            <person name="Aoki K."/>
        </authorList>
    </citation>
    <scope>NUCLEOTIDE SEQUENCE</scope>
</reference>
<keyword evidence="6" id="KW-0547">Nucleotide-binding</keyword>
<dbReference type="GO" id="GO:0015937">
    <property type="term" value="P:coenzyme A biosynthetic process"/>
    <property type="evidence" value="ECO:0007669"/>
    <property type="project" value="UniProtKB-KW"/>
</dbReference>
<evidence type="ECO:0000256" key="3">
    <source>
        <dbReference type="ARBA" id="ARBA00011738"/>
    </source>
</evidence>
<evidence type="ECO:0000256" key="9">
    <source>
        <dbReference type="ARBA" id="ARBA00022958"/>
    </source>
</evidence>
<comment type="subunit">
    <text evidence="3">Homodimer.</text>
</comment>
<dbReference type="Pfam" id="PF03309">
    <property type="entry name" value="Pan_kinase"/>
    <property type="match status" value="1"/>
</dbReference>
<evidence type="ECO:0000256" key="10">
    <source>
        <dbReference type="ARBA" id="ARBA00022993"/>
    </source>
</evidence>
<evidence type="ECO:0000256" key="11">
    <source>
        <dbReference type="ARBA" id="ARBA00038036"/>
    </source>
</evidence>
<comment type="similarity">
    <text evidence="11">Belongs to the type III pantothenate kinase family.</text>
</comment>
<evidence type="ECO:0000256" key="4">
    <source>
        <dbReference type="ARBA" id="ARBA00022490"/>
    </source>
</evidence>
<dbReference type="GO" id="GO:0004594">
    <property type="term" value="F:pantothenate kinase activity"/>
    <property type="evidence" value="ECO:0007669"/>
    <property type="project" value="InterPro"/>
</dbReference>
<proteinExistence type="inferred from homology"/>
<evidence type="ECO:0000256" key="6">
    <source>
        <dbReference type="ARBA" id="ARBA00022741"/>
    </source>
</evidence>
<evidence type="ECO:0000256" key="5">
    <source>
        <dbReference type="ARBA" id="ARBA00022679"/>
    </source>
</evidence>
<keyword evidence="4" id="KW-0963">Cytoplasm</keyword>
<dbReference type="SUPFAM" id="SSF53067">
    <property type="entry name" value="Actin-like ATPase domain"/>
    <property type="match status" value="2"/>
</dbReference>
<evidence type="ECO:0000256" key="7">
    <source>
        <dbReference type="ARBA" id="ARBA00022777"/>
    </source>
</evidence>
<keyword evidence="5 13" id="KW-0808">Transferase</keyword>
<keyword evidence="9" id="KW-0630">Potassium</keyword>
<dbReference type="GO" id="GO:0005524">
    <property type="term" value="F:ATP binding"/>
    <property type="evidence" value="ECO:0007669"/>
    <property type="project" value="UniProtKB-KW"/>
</dbReference>
<dbReference type="InterPro" id="IPR004619">
    <property type="entry name" value="Type_III_PanK"/>
</dbReference>
<evidence type="ECO:0000313" key="13">
    <source>
        <dbReference type="EMBL" id="VAY87774.1"/>
    </source>
</evidence>
<dbReference type="Gene3D" id="3.30.420.40">
    <property type="match status" value="2"/>
</dbReference>
<dbReference type="GO" id="GO:0005737">
    <property type="term" value="C:cytoplasm"/>
    <property type="evidence" value="ECO:0007669"/>
    <property type="project" value="UniProtKB-SubCell"/>
</dbReference>
<keyword evidence="7 13" id="KW-0418">Kinase</keyword>
<organism evidence="13">
    <name type="scientific">hydrothermal vent metagenome</name>
    <dbReference type="NCBI Taxonomy" id="652676"/>
    <lineage>
        <taxon>unclassified sequences</taxon>
        <taxon>metagenomes</taxon>
        <taxon>ecological metagenomes</taxon>
    </lineage>
</organism>
<dbReference type="PANTHER" id="PTHR34265">
    <property type="entry name" value="TYPE III PANTOTHENATE KINASE"/>
    <property type="match status" value="1"/>
</dbReference>
<protein>
    <recommendedName>
        <fullName evidence="12">Type III pantothenate kinase</fullName>
    </recommendedName>
</protein>
<dbReference type="PANTHER" id="PTHR34265:SF1">
    <property type="entry name" value="TYPE III PANTOTHENATE KINASE"/>
    <property type="match status" value="1"/>
</dbReference>
<comment type="cofactor">
    <cofactor evidence="1">
        <name>K(+)</name>
        <dbReference type="ChEBI" id="CHEBI:29103"/>
    </cofactor>
</comment>
<evidence type="ECO:0000256" key="12">
    <source>
        <dbReference type="ARBA" id="ARBA00040883"/>
    </source>
</evidence>
<dbReference type="NCBIfam" id="TIGR00671">
    <property type="entry name" value="baf"/>
    <property type="match status" value="1"/>
</dbReference>
<evidence type="ECO:0000256" key="2">
    <source>
        <dbReference type="ARBA" id="ARBA00004496"/>
    </source>
</evidence>
<dbReference type="EMBL" id="UOYO01000035">
    <property type="protein sequence ID" value="VAY87774.1"/>
    <property type="molecule type" value="Genomic_DNA"/>
</dbReference>
<dbReference type="AlphaFoldDB" id="A0A3B1E1V0"/>
<dbReference type="NCBIfam" id="NF009872">
    <property type="entry name" value="PRK13333.1"/>
    <property type="match status" value="1"/>
</dbReference>
<name>A0A3B1E1V0_9ZZZZ</name>
<dbReference type="InterPro" id="IPR043129">
    <property type="entry name" value="ATPase_NBD"/>
</dbReference>
<accession>A0A3B1E1V0</accession>
<evidence type="ECO:0000256" key="8">
    <source>
        <dbReference type="ARBA" id="ARBA00022840"/>
    </source>
</evidence>
<keyword evidence="8" id="KW-0067">ATP-binding</keyword>